<keyword evidence="4 10" id="KW-0812">Transmembrane</keyword>
<proteinExistence type="predicted"/>
<comment type="subcellular location">
    <subcellularLocation>
        <location evidence="1">Cell membrane</location>
        <topology evidence="1">Multi-pass membrane protein</topology>
    </subcellularLocation>
</comment>
<keyword evidence="3" id="KW-0716">Sensory transduction</keyword>
<name>A0AAW1D7F6_9HEMI</name>
<dbReference type="PANTHER" id="PTHR21137:SF35">
    <property type="entry name" value="ODORANT RECEPTOR 19A-RELATED"/>
    <property type="match status" value="1"/>
</dbReference>
<keyword evidence="7 10" id="KW-0472">Membrane</keyword>
<dbReference type="Proteomes" id="UP001461498">
    <property type="component" value="Unassembled WGS sequence"/>
</dbReference>
<evidence type="ECO:0000256" key="6">
    <source>
        <dbReference type="ARBA" id="ARBA00022989"/>
    </source>
</evidence>
<keyword evidence="6 10" id="KW-1133">Transmembrane helix</keyword>
<evidence type="ECO:0000256" key="9">
    <source>
        <dbReference type="ARBA" id="ARBA00023224"/>
    </source>
</evidence>
<evidence type="ECO:0000313" key="12">
    <source>
        <dbReference type="Proteomes" id="UP001461498"/>
    </source>
</evidence>
<accession>A0AAW1D7F6</accession>
<dbReference type="AlphaFoldDB" id="A0AAW1D7F6"/>
<reference evidence="11 12" key="1">
    <citation type="submission" date="2022-12" db="EMBL/GenBank/DDBJ databases">
        <title>Chromosome-level genome assembly of true bugs.</title>
        <authorList>
            <person name="Ma L."/>
            <person name="Li H."/>
        </authorList>
    </citation>
    <scope>NUCLEOTIDE SEQUENCE [LARGE SCALE GENOMIC DNA]</scope>
    <source>
        <strain evidence="11">Lab_2022b</strain>
    </source>
</reference>
<dbReference type="InterPro" id="IPR004117">
    <property type="entry name" value="7tm6_olfct_rcpt"/>
</dbReference>
<protein>
    <submittedName>
        <fullName evidence="11">Uncharacterized protein</fullName>
    </submittedName>
</protein>
<dbReference type="PANTHER" id="PTHR21137">
    <property type="entry name" value="ODORANT RECEPTOR"/>
    <property type="match status" value="1"/>
</dbReference>
<evidence type="ECO:0000313" key="11">
    <source>
        <dbReference type="EMBL" id="KAK9506923.1"/>
    </source>
</evidence>
<feature type="transmembrane region" description="Helical" evidence="10">
    <location>
        <begin position="227"/>
        <end position="248"/>
    </location>
</feature>
<dbReference type="GO" id="GO:0005886">
    <property type="term" value="C:plasma membrane"/>
    <property type="evidence" value="ECO:0007669"/>
    <property type="project" value="UniProtKB-SubCell"/>
</dbReference>
<dbReference type="Pfam" id="PF02949">
    <property type="entry name" value="7tm_6"/>
    <property type="match status" value="1"/>
</dbReference>
<evidence type="ECO:0000256" key="3">
    <source>
        <dbReference type="ARBA" id="ARBA00022606"/>
    </source>
</evidence>
<organism evidence="11 12">
    <name type="scientific">Rhynocoris fuscipes</name>
    <dbReference type="NCBI Taxonomy" id="488301"/>
    <lineage>
        <taxon>Eukaryota</taxon>
        <taxon>Metazoa</taxon>
        <taxon>Ecdysozoa</taxon>
        <taxon>Arthropoda</taxon>
        <taxon>Hexapoda</taxon>
        <taxon>Insecta</taxon>
        <taxon>Pterygota</taxon>
        <taxon>Neoptera</taxon>
        <taxon>Paraneoptera</taxon>
        <taxon>Hemiptera</taxon>
        <taxon>Heteroptera</taxon>
        <taxon>Panheteroptera</taxon>
        <taxon>Cimicomorpha</taxon>
        <taxon>Reduviidae</taxon>
        <taxon>Harpactorinae</taxon>
        <taxon>Harpactorini</taxon>
        <taxon>Rhynocoris</taxon>
    </lineage>
</organism>
<dbReference type="GO" id="GO:0007165">
    <property type="term" value="P:signal transduction"/>
    <property type="evidence" value="ECO:0007669"/>
    <property type="project" value="UniProtKB-KW"/>
</dbReference>
<evidence type="ECO:0000256" key="10">
    <source>
        <dbReference type="SAM" id="Phobius"/>
    </source>
</evidence>
<feature type="transmembrane region" description="Helical" evidence="10">
    <location>
        <begin position="152"/>
        <end position="173"/>
    </location>
</feature>
<dbReference type="EMBL" id="JAPXFL010000005">
    <property type="protein sequence ID" value="KAK9506923.1"/>
    <property type="molecule type" value="Genomic_DNA"/>
</dbReference>
<keyword evidence="5" id="KW-0552">Olfaction</keyword>
<evidence type="ECO:0000256" key="1">
    <source>
        <dbReference type="ARBA" id="ARBA00004651"/>
    </source>
</evidence>
<dbReference type="GO" id="GO:0004984">
    <property type="term" value="F:olfactory receptor activity"/>
    <property type="evidence" value="ECO:0007669"/>
    <property type="project" value="InterPro"/>
</dbReference>
<comment type="caution">
    <text evidence="11">The sequence shown here is derived from an EMBL/GenBank/DDBJ whole genome shotgun (WGS) entry which is preliminary data.</text>
</comment>
<keyword evidence="2" id="KW-1003">Cell membrane</keyword>
<sequence length="250" mass="29075">MIIFNTPIFLYSICSASLNFINDYKEEFRNPHMIVPIWFPWNINEFWKYLGALFCQILLVTNSAMYYSSSTSLQLTFAFQISSFLKALQHHLETHGPNSKTVYQQHATIIQLINEYNLIFSGQMYLEILISPLQPCGFGTALIMALKENDPSAGSLLLATILIITTSFVVCFYGQEVSTQMENLHTSAYMNCWYEEKPEVRRDLLQMMILTRNPTVINYRRCFHFDYITFATVMQGIYSYLSMMAHFIDK</sequence>
<keyword evidence="9" id="KW-0807">Transducer</keyword>
<evidence type="ECO:0000256" key="4">
    <source>
        <dbReference type="ARBA" id="ARBA00022692"/>
    </source>
</evidence>
<evidence type="ECO:0000256" key="7">
    <source>
        <dbReference type="ARBA" id="ARBA00023136"/>
    </source>
</evidence>
<dbReference type="GO" id="GO:0005549">
    <property type="term" value="F:odorant binding"/>
    <property type="evidence" value="ECO:0007669"/>
    <property type="project" value="InterPro"/>
</dbReference>
<keyword evidence="12" id="KW-1185">Reference proteome</keyword>
<gene>
    <name evidence="11" type="ORF">O3M35_008771</name>
</gene>
<evidence type="ECO:0000256" key="2">
    <source>
        <dbReference type="ARBA" id="ARBA00022475"/>
    </source>
</evidence>
<evidence type="ECO:0000256" key="8">
    <source>
        <dbReference type="ARBA" id="ARBA00023170"/>
    </source>
</evidence>
<keyword evidence="8" id="KW-0675">Receptor</keyword>
<evidence type="ECO:0000256" key="5">
    <source>
        <dbReference type="ARBA" id="ARBA00022725"/>
    </source>
</evidence>